<keyword evidence="2" id="KW-0812">Transmembrane</keyword>
<evidence type="ECO:0000313" key="4">
    <source>
        <dbReference type="Proteomes" id="UP000484255"/>
    </source>
</evidence>
<feature type="compositionally biased region" description="Low complexity" evidence="1">
    <location>
        <begin position="147"/>
        <end position="167"/>
    </location>
</feature>
<proteinExistence type="predicted"/>
<feature type="region of interest" description="Disordered" evidence="1">
    <location>
        <begin position="127"/>
        <end position="167"/>
    </location>
</feature>
<protein>
    <submittedName>
        <fullName evidence="3">Uncharacterized protein</fullName>
    </submittedName>
</protein>
<dbReference type="AlphaFoldDB" id="A0A7C9PK20"/>
<gene>
    <name evidence="3" type="ORF">G3A44_22555</name>
</gene>
<dbReference type="Proteomes" id="UP000484255">
    <property type="component" value="Unassembled WGS sequence"/>
</dbReference>
<evidence type="ECO:0000313" key="3">
    <source>
        <dbReference type="EMBL" id="NDY93976.1"/>
    </source>
</evidence>
<keyword evidence="2" id="KW-0472">Membrane</keyword>
<keyword evidence="2" id="KW-1133">Transmembrane helix</keyword>
<comment type="caution">
    <text evidence="3">The sequence shown here is derived from an EMBL/GenBank/DDBJ whole genome shotgun (WGS) entry which is preliminary data.</text>
</comment>
<reference evidence="3 4" key="1">
    <citation type="submission" date="2020-02" db="EMBL/GenBank/DDBJ databases">
        <title>Ideonella bacterium strain TBM-1.</title>
        <authorList>
            <person name="Chen W.-M."/>
        </authorList>
    </citation>
    <scope>NUCLEOTIDE SEQUENCE [LARGE SCALE GENOMIC DNA]</scope>
    <source>
        <strain evidence="3 4">TBM-1</strain>
    </source>
</reference>
<evidence type="ECO:0000256" key="1">
    <source>
        <dbReference type="SAM" id="MobiDB-lite"/>
    </source>
</evidence>
<accession>A0A7C9PK20</accession>
<feature type="transmembrane region" description="Helical" evidence="2">
    <location>
        <begin position="101"/>
        <end position="125"/>
    </location>
</feature>
<evidence type="ECO:0000256" key="2">
    <source>
        <dbReference type="SAM" id="Phobius"/>
    </source>
</evidence>
<organism evidence="3 4">
    <name type="scientific">Ideonella livida</name>
    <dbReference type="NCBI Taxonomy" id="2707176"/>
    <lineage>
        <taxon>Bacteria</taxon>
        <taxon>Pseudomonadati</taxon>
        <taxon>Pseudomonadota</taxon>
        <taxon>Betaproteobacteria</taxon>
        <taxon>Burkholderiales</taxon>
        <taxon>Sphaerotilaceae</taxon>
        <taxon>Ideonella</taxon>
    </lineage>
</organism>
<feature type="non-terminal residue" evidence="3">
    <location>
        <position position="167"/>
    </location>
</feature>
<feature type="compositionally biased region" description="Pro residues" evidence="1">
    <location>
        <begin position="136"/>
        <end position="146"/>
    </location>
</feature>
<name>A0A7C9PK20_9BURK</name>
<keyword evidence="4" id="KW-1185">Reference proteome</keyword>
<sequence length="167" mass="17535">MTRWESERQPDPGGAVRTLALGGLTQDDMVSVLTYLGQVSGRTQHVWKVAPRGTPEVDLLLLGLGLSPQDPRLPKARWVVPVVDDPQAVPRRSDGRKRTSLVRPFPFIAFLAVLLAADASAVAAARSSRAAAAAPEPTPAPEPVASPQPVAAMVAAPTPASSTTPRP</sequence>
<dbReference type="EMBL" id="JAAGOH010000056">
    <property type="protein sequence ID" value="NDY93976.1"/>
    <property type="molecule type" value="Genomic_DNA"/>
</dbReference>